<feature type="non-terminal residue" evidence="4">
    <location>
        <position position="135"/>
    </location>
</feature>
<dbReference type="EMBL" id="UINC01185687">
    <property type="protein sequence ID" value="SVD97519.1"/>
    <property type="molecule type" value="Genomic_DNA"/>
</dbReference>
<proteinExistence type="predicted"/>
<dbReference type="PANTHER" id="PTHR43775:SF37">
    <property type="entry name" value="SI:DKEY-61P9.11"/>
    <property type="match status" value="1"/>
</dbReference>
<feature type="domain" description="Malonyl-CoA:ACP transacylase (MAT)" evidence="3">
    <location>
        <begin position="1"/>
        <end position="135"/>
    </location>
</feature>
<dbReference type="InterPro" id="IPR050091">
    <property type="entry name" value="PKS_NRPS_Biosynth_Enz"/>
</dbReference>
<name>A0A382ZQM6_9ZZZZ</name>
<dbReference type="InterPro" id="IPR014043">
    <property type="entry name" value="Acyl_transferase_dom"/>
</dbReference>
<dbReference type="Gene3D" id="3.40.366.10">
    <property type="entry name" value="Malonyl-Coenzyme A Acyl Carrier Protein, domain 2"/>
    <property type="match status" value="1"/>
</dbReference>
<dbReference type="AlphaFoldDB" id="A0A382ZQM6"/>
<reference evidence="4" key="1">
    <citation type="submission" date="2018-05" db="EMBL/GenBank/DDBJ databases">
        <authorList>
            <person name="Lanie J.A."/>
            <person name="Ng W.-L."/>
            <person name="Kazmierczak K.M."/>
            <person name="Andrzejewski T.M."/>
            <person name="Davidsen T.M."/>
            <person name="Wayne K.J."/>
            <person name="Tettelin H."/>
            <person name="Glass J.I."/>
            <person name="Rusch D."/>
            <person name="Podicherti R."/>
            <person name="Tsui H.-C.T."/>
            <person name="Winkler M.E."/>
        </authorList>
    </citation>
    <scope>NUCLEOTIDE SEQUENCE</scope>
</reference>
<gene>
    <name evidence="4" type="ORF">METZ01_LOCUS450373</name>
</gene>
<evidence type="ECO:0000313" key="4">
    <source>
        <dbReference type="EMBL" id="SVD97519.1"/>
    </source>
</evidence>
<keyword evidence="2" id="KW-0597">Phosphoprotein</keyword>
<dbReference type="InterPro" id="IPR001227">
    <property type="entry name" value="Ac_transferase_dom_sf"/>
</dbReference>
<organism evidence="4">
    <name type="scientific">marine metagenome</name>
    <dbReference type="NCBI Taxonomy" id="408172"/>
    <lineage>
        <taxon>unclassified sequences</taxon>
        <taxon>metagenomes</taxon>
        <taxon>ecological metagenomes</taxon>
    </lineage>
</organism>
<dbReference type="InterPro" id="IPR016035">
    <property type="entry name" value="Acyl_Trfase/lysoPLipase"/>
</dbReference>
<evidence type="ECO:0000256" key="2">
    <source>
        <dbReference type="ARBA" id="ARBA00022553"/>
    </source>
</evidence>
<dbReference type="Pfam" id="PF00698">
    <property type="entry name" value="Acyl_transf_1"/>
    <property type="match status" value="1"/>
</dbReference>
<dbReference type="GO" id="GO:0004312">
    <property type="term" value="F:fatty acid synthase activity"/>
    <property type="evidence" value="ECO:0007669"/>
    <property type="project" value="TreeGrafter"/>
</dbReference>
<dbReference type="SMART" id="SM00827">
    <property type="entry name" value="PKS_AT"/>
    <property type="match status" value="1"/>
</dbReference>
<sequence length="135" mass="14594">MNSPSQTVVSGDCSAIETFGTHFKEAGRKVRELAVSHAFHSVHMDAMLEAFGQVAQGCTFHPPQIPIVSNVTGKIATENQLMSPAYWVRHVRDAVRFCDGMKTLDRMGVDTFLECGPRGVLTAMGAMCLDGGAHL</sequence>
<dbReference type="PANTHER" id="PTHR43775">
    <property type="entry name" value="FATTY ACID SYNTHASE"/>
    <property type="match status" value="1"/>
</dbReference>
<protein>
    <recommendedName>
        <fullName evidence="3">Malonyl-CoA:ACP transacylase (MAT) domain-containing protein</fullName>
    </recommendedName>
</protein>
<accession>A0A382ZQM6</accession>
<dbReference type="SUPFAM" id="SSF52151">
    <property type="entry name" value="FabD/lysophospholipase-like"/>
    <property type="match status" value="1"/>
</dbReference>
<dbReference type="GO" id="GO:0006633">
    <property type="term" value="P:fatty acid biosynthetic process"/>
    <property type="evidence" value="ECO:0007669"/>
    <property type="project" value="TreeGrafter"/>
</dbReference>
<evidence type="ECO:0000256" key="1">
    <source>
        <dbReference type="ARBA" id="ARBA00022450"/>
    </source>
</evidence>
<keyword evidence="1" id="KW-0596">Phosphopantetheine</keyword>
<evidence type="ECO:0000259" key="3">
    <source>
        <dbReference type="SMART" id="SM00827"/>
    </source>
</evidence>